<dbReference type="Proteomes" id="UP000452235">
    <property type="component" value="Unassembled WGS sequence"/>
</dbReference>
<dbReference type="AlphaFoldDB" id="A0A5M3Z8A3"/>
<protein>
    <submittedName>
        <fullName evidence="1">Uncharacterized protein</fullName>
    </submittedName>
</protein>
<organism evidence="1 2">
    <name type="scientific">Aspergillus terreus</name>
    <dbReference type="NCBI Taxonomy" id="33178"/>
    <lineage>
        <taxon>Eukaryota</taxon>
        <taxon>Fungi</taxon>
        <taxon>Dikarya</taxon>
        <taxon>Ascomycota</taxon>
        <taxon>Pezizomycotina</taxon>
        <taxon>Eurotiomycetes</taxon>
        <taxon>Eurotiomycetidae</taxon>
        <taxon>Eurotiales</taxon>
        <taxon>Aspergillaceae</taxon>
        <taxon>Aspergillus</taxon>
        <taxon>Aspergillus subgen. Circumdati</taxon>
    </lineage>
</organism>
<dbReference type="OrthoDB" id="5391496at2759"/>
<keyword evidence="2" id="KW-1185">Reference proteome</keyword>
<sequence length="193" mass="21189">MDASSTSLIICSTRDSFLDKTRAACVHLEDTVGSCQLFTKTIGLLSKSSRVKVAFCPTLEHLRAYLSSLRLTDRAFQDVAAEGERSSRPLVAILDPLALHVPTSEFSAQGLSRTFAAAVEATSGEATDLILCESRDVSNPTENSSGEALWYVDVPLLNSSVRMGGQNVPVKRIAQRWFEFKEYRNTIDETPEI</sequence>
<reference evidence="1 2" key="1">
    <citation type="submission" date="2020-01" db="EMBL/GenBank/DDBJ databases">
        <title>Aspergillus terreus IFO 6365 whole genome shotgun sequence.</title>
        <authorList>
            <person name="Kanamasa S."/>
            <person name="Takahashi H."/>
        </authorList>
    </citation>
    <scope>NUCLEOTIDE SEQUENCE [LARGE SCALE GENOMIC DNA]</scope>
    <source>
        <strain evidence="1 2">IFO 6365</strain>
    </source>
</reference>
<comment type="caution">
    <text evidence="1">The sequence shown here is derived from an EMBL/GenBank/DDBJ whole genome shotgun (WGS) entry which is preliminary data.</text>
</comment>
<gene>
    <name evidence="1" type="ORF">ATEIFO6365_0009035500</name>
</gene>
<accession>A0A5M3Z8A3</accession>
<evidence type="ECO:0000313" key="2">
    <source>
        <dbReference type="Proteomes" id="UP000452235"/>
    </source>
</evidence>
<name>A0A5M3Z8A3_ASPTE</name>
<proteinExistence type="predicted"/>
<evidence type="ECO:0000313" key="1">
    <source>
        <dbReference type="EMBL" id="GFF18992.1"/>
    </source>
</evidence>
<dbReference type="EMBL" id="BLJY01000009">
    <property type="protein sequence ID" value="GFF18992.1"/>
    <property type="molecule type" value="Genomic_DNA"/>
</dbReference>